<proteinExistence type="predicted"/>
<dbReference type="GO" id="GO:0005509">
    <property type="term" value="F:calcium ion binding"/>
    <property type="evidence" value="ECO:0007669"/>
    <property type="project" value="InterPro"/>
</dbReference>
<feature type="domain" description="EF-hand" evidence="1">
    <location>
        <begin position="130"/>
        <end position="162"/>
    </location>
</feature>
<dbReference type="RefSeq" id="WP_184753105.1">
    <property type="nucleotide sequence ID" value="NZ_BAABEK010000078.1"/>
</dbReference>
<protein>
    <submittedName>
        <fullName evidence="2">Ca2+-binding EF-hand superfamily protein</fullName>
    </submittedName>
</protein>
<dbReference type="PROSITE" id="PS50222">
    <property type="entry name" value="EF_HAND_2"/>
    <property type="match status" value="3"/>
</dbReference>
<dbReference type="PANTHER" id="PTHR10827">
    <property type="entry name" value="RETICULOCALBIN"/>
    <property type="match status" value="1"/>
</dbReference>
<dbReference type="InterPro" id="IPR002048">
    <property type="entry name" value="EF_hand_dom"/>
</dbReference>
<evidence type="ECO:0000313" key="2">
    <source>
        <dbReference type="EMBL" id="MBB4936577.1"/>
    </source>
</evidence>
<dbReference type="SUPFAM" id="SSF47473">
    <property type="entry name" value="EF-hand"/>
    <property type="match status" value="1"/>
</dbReference>
<dbReference type="SMART" id="SM00054">
    <property type="entry name" value="EFh"/>
    <property type="match status" value="4"/>
</dbReference>
<evidence type="ECO:0000313" key="3">
    <source>
        <dbReference type="Proteomes" id="UP000534286"/>
    </source>
</evidence>
<dbReference type="EMBL" id="JACHJU010000001">
    <property type="protein sequence ID" value="MBB4936577.1"/>
    <property type="molecule type" value="Genomic_DNA"/>
</dbReference>
<dbReference type="Pfam" id="PF13499">
    <property type="entry name" value="EF-hand_7"/>
    <property type="match status" value="2"/>
</dbReference>
<dbReference type="PROSITE" id="PS00018">
    <property type="entry name" value="EF_HAND_1"/>
    <property type="match status" value="4"/>
</dbReference>
<sequence length="176" mass="19608">MKTEVKGRKLARHFELLDFDGDGFIEQADIRMFAQRICEAAGVEPSSRESQKVLKEGDKLWHALQDSLDHDGDQRVSRQEFIGLAESDSVMAQAIQLGMAAFDVIDIDGDGRISRDEWTTLDKRIGVPAADSREGFSRLDIDMDGFVTRAEFAKGVEEFYRSSDVAAPGNLAFGKF</sequence>
<feature type="domain" description="EF-hand" evidence="1">
    <location>
        <begin position="93"/>
        <end position="128"/>
    </location>
</feature>
<organism evidence="2 3">
    <name type="scientific">Streptosporangium album</name>
    <dbReference type="NCBI Taxonomy" id="47479"/>
    <lineage>
        <taxon>Bacteria</taxon>
        <taxon>Bacillati</taxon>
        <taxon>Actinomycetota</taxon>
        <taxon>Actinomycetes</taxon>
        <taxon>Streptosporangiales</taxon>
        <taxon>Streptosporangiaceae</taxon>
        <taxon>Streptosporangium</taxon>
    </lineage>
</organism>
<feature type="domain" description="EF-hand" evidence="1">
    <location>
        <begin position="5"/>
        <end position="40"/>
    </location>
</feature>
<comment type="caution">
    <text evidence="2">The sequence shown here is derived from an EMBL/GenBank/DDBJ whole genome shotgun (WGS) entry which is preliminary data.</text>
</comment>
<dbReference type="PANTHER" id="PTHR10827:SF85">
    <property type="entry name" value="CALCIUM-BINDING PROTEIN"/>
    <property type="match status" value="1"/>
</dbReference>
<dbReference type="AlphaFoldDB" id="A0A7W7RRK4"/>
<gene>
    <name evidence="2" type="ORF">FHR32_000882</name>
</gene>
<reference evidence="2 3" key="1">
    <citation type="submission" date="2020-08" db="EMBL/GenBank/DDBJ databases">
        <title>Sequencing the genomes of 1000 actinobacteria strains.</title>
        <authorList>
            <person name="Klenk H.-P."/>
        </authorList>
    </citation>
    <scope>NUCLEOTIDE SEQUENCE [LARGE SCALE GENOMIC DNA]</scope>
    <source>
        <strain evidence="2 3">DSM 43023</strain>
    </source>
</reference>
<keyword evidence="3" id="KW-1185">Reference proteome</keyword>
<dbReference type="InterPro" id="IPR011992">
    <property type="entry name" value="EF-hand-dom_pair"/>
</dbReference>
<name>A0A7W7RRK4_9ACTN</name>
<accession>A0A7W7RRK4</accession>
<dbReference type="Gene3D" id="1.10.238.10">
    <property type="entry name" value="EF-hand"/>
    <property type="match status" value="1"/>
</dbReference>
<dbReference type="Proteomes" id="UP000534286">
    <property type="component" value="Unassembled WGS sequence"/>
</dbReference>
<dbReference type="CDD" id="cd00051">
    <property type="entry name" value="EFh"/>
    <property type="match status" value="1"/>
</dbReference>
<dbReference type="InterPro" id="IPR018247">
    <property type="entry name" value="EF_Hand_1_Ca_BS"/>
</dbReference>
<evidence type="ECO:0000259" key="1">
    <source>
        <dbReference type="PROSITE" id="PS50222"/>
    </source>
</evidence>